<sequence length="826" mass="90312">MDDDVKKVAGILAMAPFTADEGLAVMGMIRRVLICFFCAVAPLPVFSASELTFDYSAKPATLVLGGVNRFASNSSSGFHLRYFDGKDLTDTLLSDIATTGDEITVSHPNGLPRFTFRIDSFANHLAIHLIDVQGIGTDRNWGLSLELRANADVGHFPLNGMADSTGRDWPYGISDQIDLNWPYLWAARGDGTRGSFVLYDGILAGEELDATLTEIWSTQNAAGHMVRPAGQTTWTTNDVLAWVAQYEAKFASLSTVSVAPGNEQELYEMTDTYVIPSGAKRVYMFSTIWRGEYHLDYLGMADVNTNVFPNGKADLIAYGSYLATNGPPPFGAHLQLKSLSPGIGQWDPRFVSSSFVDPRIATWGTGRLEDAVNSSATTLRLRPDPGVTVPLRGSNPHVGGRMEYQYCRVGPANNAELIKVGKFTRTDDEVWMLEDCSRGYGATDPKSHSASSEMAGYHLANDMFIPALDLGETNSISEEICDEYADFLDDVNVGHIHHDGAAQMQLTPWHDRDIFDYIYSRVDHPTTSSRVGESTAANFEQLFSGVRDNKSLDYNDVRIGLRLHDEGNSHIETSTSMLDLHFDALDGIMNNSRRPSFAAGKSGGALTMDILNHYGMTGEAFQLFKDWIELAPVFDDADASYVSGFMSADGNHWKGEDVLVLGTNGTGGYIFTPHRVMGRTSGEDEFIHIDQEWGAVPRFQDIPAGTTMQLYNPYAAQTPQVVVRVEEGSPALEDPLITINGTGTLDVSGDIQPGEYMKYEGGSTVRVYDGNWNFGRTLSATATSFTVNSGNNDVTTDKGSGSNTPDLRVQYITLGDVYVLESNNNL</sequence>
<evidence type="ECO:0000313" key="1">
    <source>
        <dbReference type="EMBL" id="VGO13842.1"/>
    </source>
</evidence>
<dbReference type="EMBL" id="CAAHFG010000001">
    <property type="protein sequence ID" value="VGO13842.1"/>
    <property type="molecule type" value="Genomic_DNA"/>
</dbReference>
<proteinExistence type="predicted"/>
<accession>A0A6C2U1L3</accession>
<dbReference type="Proteomes" id="UP000366872">
    <property type="component" value="Unassembled WGS sequence"/>
</dbReference>
<evidence type="ECO:0000313" key="2">
    <source>
        <dbReference type="Proteomes" id="UP000366872"/>
    </source>
</evidence>
<protein>
    <submittedName>
        <fullName evidence="1">Uncharacterized protein</fullName>
    </submittedName>
</protein>
<keyword evidence="2" id="KW-1185">Reference proteome</keyword>
<organism evidence="1 2">
    <name type="scientific">Pontiella desulfatans</name>
    <dbReference type="NCBI Taxonomy" id="2750659"/>
    <lineage>
        <taxon>Bacteria</taxon>
        <taxon>Pseudomonadati</taxon>
        <taxon>Kiritimatiellota</taxon>
        <taxon>Kiritimatiellia</taxon>
        <taxon>Kiritimatiellales</taxon>
        <taxon>Pontiellaceae</taxon>
        <taxon>Pontiella</taxon>
    </lineage>
</organism>
<dbReference type="AlphaFoldDB" id="A0A6C2U1L3"/>
<gene>
    <name evidence="1" type="ORF">PDESU_02399</name>
</gene>
<name>A0A6C2U1L3_PONDE</name>
<reference evidence="1 2" key="1">
    <citation type="submission" date="2019-04" db="EMBL/GenBank/DDBJ databases">
        <authorList>
            <person name="Van Vliet M D."/>
        </authorList>
    </citation>
    <scope>NUCLEOTIDE SEQUENCE [LARGE SCALE GENOMIC DNA]</scope>
    <source>
        <strain evidence="1 2">F1</strain>
    </source>
</reference>